<gene>
    <name evidence="1" type="ORF">FHW12_003976</name>
</gene>
<protein>
    <submittedName>
        <fullName evidence="1">Uncharacterized protein</fullName>
    </submittedName>
</protein>
<sequence length="96" mass="10704">MRTVRFRVTGPEDPVQALLKRIGALDDIDRVEEVADNGAHLREDSSSLDLPDDVGRSDFHDIEVHAISDAVARGVVREVERAAREYGLVAEFVDEF</sequence>
<name>A0A839F7L4_9GAMM</name>
<evidence type="ECO:0000313" key="1">
    <source>
        <dbReference type="EMBL" id="MBA8889729.1"/>
    </source>
</evidence>
<dbReference type="RefSeq" id="WP_182532772.1">
    <property type="nucleotide sequence ID" value="NZ_JACGXL010000008.1"/>
</dbReference>
<evidence type="ECO:0000313" key="2">
    <source>
        <dbReference type="Proteomes" id="UP000550401"/>
    </source>
</evidence>
<proteinExistence type="predicted"/>
<dbReference type="AlphaFoldDB" id="A0A839F7L4"/>
<comment type="caution">
    <text evidence="1">The sequence shown here is derived from an EMBL/GenBank/DDBJ whole genome shotgun (WGS) entry which is preliminary data.</text>
</comment>
<dbReference type="EMBL" id="JACGXL010000008">
    <property type="protein sequence ID" value="MBA8889729.1"/>
    <property type="molecule type" value="Genomic_DNA"/>
</dbReference>
<keyword evidence="2" id="KW-1185">Reference proteome</keyword>
<accession>A0A839F7L4</accession>
<dbReference type="Proteomes" id="UP000550401">
    <property type="component" value="Unassembled WGS sequence"/>
</dbReference>
<reference evidence="1 2" key="1">
    <citation type="submission" date="2020-07" db="EMBL/GenBank/DDBJ databases">
        <title>Genomic Encyclopedia of Type Strains, Phase IV (KMG-V): Genome sequencing to study the core and pangenomes of soil and plant-associated prokaryotes.</title>
        <authorList>
            <person name="Whitman W."/>
        </authorList>
    </citation>
    <scope>NUCLEOTIDE SEQUENCE [LARGE SCALE GENOMIC DNA]</scope>
    <source>
        <strain evidence="1 2">RH2WT43</strain>
    </source>
</reference>
<organism evidence="1 2">
    <name type="scientific">Dokdonella fugitiva</name>
    <dbReference type="NCBI Taxonomy" id="328517"/>
    <lineage>
        <taxon>Bacteria</taxon>
        <taxon>Pseudomonadati</taxon>
        <taxon>Pseudomonadota</taxon>
        <taxon>Gammaproteobacteria</taxon>
        <taxon>Lysobacterales</taxon>
        <taxon>Rhodanobacteraceae</taxon>
        <taxon>Dokdonella</taxon>
    </lineage>
</organism>